<evidence type="ECO:0000313" key="2">
    <source>
        <dbReference type="EMBL" id="NYD72071.1"/>
    </source>
</evidence>
<dbReference type="RefSeq" id="WP_179548893.1">
    <property type="nucleotide sequence ID" value="NZ_BSEW01000002.1"/>
</dbReference>
<reference evidence="2 3" key="1">
    <citation type="submission" date="2020-07" db="EMBL/GenBank/DDBJ databases">
        <title>Sequencing the genomes of 1000 actinobacteria strains.</title>
        <authorList>
            <person name="Klenk H.-P."/>
        </authorList>
    </citation>
    <scope>NUCLEOTIDE SEQUENCE [LARGE SCALE GENOMIC DNA]</scope>
    <source>
        <strain evidence="2 3">DSM 26474</strain>
    </source>
</reference>
<feature type="signal peptide" evidence="1">
    <location>
        <begin position="1"/>
        <end position="32"/>
    </location>
</feature>
<accession>A0A852STF0</accession>
<evidence type="ECO:0000256" key="1">
    <source>
        <dbReference type="SAM" id="SignalP"/>
    </source>
</evidence>
<evidence type="ECO:0008006" key="4">
    <source>
        <dbReference type="Google" id="ProtNLM"/>
    </source>
</evidence>
<dbReference type="EMBL" id="JACCBM010000001">
    <property type="protein sequence ID" value="NYD72071.1"/>
    <property type="molecule type" value="Genomic_DNA"/>
</dbReference>
<name>A0A852STF0_9MICO</name>
<evidence type="ECO:0000313" key="3">
    <source>
        <dbReference type="Proteomes" id="UP000549913"/>
    </source>
</evidence>
<dbReference type="Proteomes" id="UP000549913">
    <property type="component" value="Unassembled WGS sequence"/>
</dbReference>
<keyword evidence="3" id="KW-1185">Reference proteome</keyword>
<sequence>MDSTIPRRGRTALRRSLAVVAASALTAGFALTATTAASAAPSEGTITDASFTWGLSNEAGGGAFFGGCNFLSAGTAGDTGSSRVWTEADGFYSASSGDVSIVKPDATGALVPTSWATKCQTPAGTPVSAASTSSLTKNAVVFGGGTGTAAADGSVEVSWNGSFTVAFYGGLTYWTASDPVLTLDAAGNGELTATASGYGTSMEDQTQWVPVAAQEIVLADIAGASVGDEGLTVTPAYLGVPVTTSGTPQATTGASWGSFPQSFVDFQNLTGQSSYWYSSGGSRDAAKPASPLAVDWTVEGAVVTPPEEPAADERDIEVTVPTVVTPEPEDGSFGWSFAGGDAIALGTATQAGSTFVAEGAMTPITVTDTRTGGASAYQWSISGQVAGFTSGTGTAAFGADALGWTPSVTGAGTGVAAGAAVAPQLQGGPGLASSGILASSSAASGATIGADLRLVIPSSTPAGDYTSTLTITALS</sequence>
<comment type="caution">
    <text evidence="2">The sequence shown here is derived from an EMBL/GenBank/DDBJ whole genome shotgun (WGS) entry which is preliminary data.</text>
</comment>
<protein>
    <recommendedName>
        <fullName evidence="4">Htaa domain-containing protein</fullName>
    </recommendedName>
</protein>
<keyword evidence="1" id="KW-0732">Signal</keyword>
<gene>
    <name evidence="2" type="ORF">BJ984_003229</name>
</gene>
<feature type="chain" id="PRO_5039454893" description="Htaa domain-containing protein" evidence="1">
    <location>
        <begin position="33"/>
        <end position="475"/>
    </location>
</feature>
<proteinExistence type="predicted"/>
<dbReference type="AlphaFoldDB" id="A0A852STF0"/>
<organism evidence="2 3">
    <name type="scientific">Herbiconiux flava</name>
    <dbReference type="NCBI Taxonomy" id="881268"/>
    <lineage>
        <taxon>Bacteria</taxon>
        <taxon>Bacillati</taxon>
        <taxon>Actinomycetota</taxon>
        <taxon>Actinomycetes</taxon>
        <taxon>Micrococcales</taxon>
        <taxon>Microbacteriaceae</taxon>
        <taxon>Herbiconiux</taxon>
    </lineage>
</organism>